<comment type="caution">
    <text evidence="1">The sequence shown here is derived from an EMBL/GenBank/DDBJ whole genome shotgun (WGS) entry which is preliminary data.</text>
</comment>
<accession>A0A922MX31</accession>
<dbReference type="Proteomes" id="UP000814243">
    <property type="component" value="Unassembled WGS sequence"/>
</dbReference>
<sequence>MKYLDAWTKEVHKINVDSLPRFDVLRSDLNMGGEVHLNNNITERILREVLHNSRESRDGMYTGNDEYQLFK</sequence>
<evidence type="ECO:0000313" key="1">
    <source>
        <dbReference type="EMBL" id="KAH9644399.1"/>
    </source>
</evidence>
<protein>
    <submittedName>
        <fullName evidence="1">Uncharacterized protein</fullName>
    </submittedName>
</protein>
<dbReference type="AlphaFoldDB" id="A0A922MX31"/>
<organism evidence="1 2">
    <name type="scientific">Spodoptera exigua</name>
    <name type="common">Beet armyworm</name>
    <name type="synonym">Noctua fulgens</name>
    <dbReference type="NCBI Taxonomy" id="7107"/>
    <lineage>
        <taxon>Eukaryota</taxon>
        <taxon>Metazoa</taxon>
        <taxon>Ecdysozoa</taxon>
        <taxon>Arthropoda</taxon>
        <taxon>Hexapoda</taxon>
        <taxon>Insecta</taxon>
        <taxon>Pterygota</taxon>
        <taxon>Neoptera</taxon>
        <taxon>Endopterygota</taxon>
        <taxon>Lepidoptera</taxon>
        <taxon>Glossata</taxon>
        <taxon>Ditrysia</taxon>
        <taxon>Noctuoidea</taxon>
        <taxon>Noctuidae</taxon>
        <taxon>Amphipyrinae</taxon>
        <taxon>Spodoptera</taxon>
    </lineage>
</organism>
<dbReference type="EMBL" id="JACEFF010000086">
    <property type="protein sequence ID" value="KAH9644399.1"/>
    <property type="molecule type" value="Genomic_DNA"/>
</dbReference>
<name>A0A922MX31_SPOEX</name>
<gene>
    <name evidence="1" type="ORF">HF086_006427</name>
</gene>
<evidence type="ECO:0000313" key="2">
    <source>
        <dbReference type="Proteomes" id="UP000814243"/>
    </source>
</evidence>
<reference evidence="1" key="1">
    <citation type="journal article" date="2021" name="G3 (Bethesda)">
        <title>Genome and transcriptome analysis of the beet armyworm Spodoptera exigua reveals targets for pest control. .</title>
        <authorList>
            <person name="Simon S."/>
            <person name="Breeschoten T."/>
            <person name="Jansen H.J."/>
            <person name="Dirks R.P."/>
            <person name="Schranz M.E."/>
            <person name="Ros V.I.D."/>
        </authorList>
    </citation>
    <scope>NUCLEOTIDE SEQUENCE</scope>
    <source>
        <strain evidence="1">TB_SE_WUR_2020</strain>
    </source>
</reference>
<proteinExistence type="predicted"/>